<evidence type="ECO:0000313" key="4">
    <source>
        <dbReference type="EnsemblPlants" id="LPERR03G18200.1"/>
    </source>
</evidence>
<dbReference type="Proteomes" id="UP000032180">
    <property type="component" value="Chromosome 3"/>
</dbReference>
<organism evidence="4 5">
    <name type="scientific">Leersia perrieri</name>
    <dbReference type="NCBI Taxonomy" id="77586"/>
    <lineage>
        <taxon>Eukaryota</taxon>
        <taxon>Viridiplantae</taxon>
        <taxon>Streptophyta</taxon>
        <taxon>Embryophyta</taxon>
        <taxon>Tracheophyta</taxon>
        <taxon>Spermatophyta</taxon>
        <taxon>Magnoliopsida</taxon>
        <taxon>Liliopsida</taxon>
        <taxon>Poales</taxon>
        <taxon>Poaceae</taxon>
        <taxon>BOP clade</taxon>
        <taxon>Oryzoideae</taxon>
        <taxon>Oryzeae</taxon>
        <taxon>Oryzinae</taxon>
        <taxon>Leersia</taxon>
    </lineage>
</organism>
<name>A0A0D9VV79_9ORYZ</name>
<reference evidence="5" key="2">
    <citation type="submission" date="2013-12" db="EMBL/GenBank/DDBJ databases">
        <authorList>
            <person name="Yu Y."/>
            <person name="Lee S."/>
            <person name="de Baynast K."/>
            <person name="Wissotski M."/>
            <person name="Liu L."/>
            <person name="Talag J."/>
            <person name="Goicoechea J."/>
            <person name="Angelova A."/>
            <person name="Jetty R."/>
            <person name="Kudrna D."/>
            <person name="Golser W."/>
            <person name="Rivera L."/>
            <person name="Zhang J."/>
            <person name="Wing R."/>
        </authorList>
    </citation>
    <scope>NUCLEOTIDE SEQUENCE</scope>
</reference>
<reference evidence="4 5" key="1">
    <citation type="submission" date="2012-08" db="EMBL/GenBank/DDBJ databases">
        <title>Oryza genome evolution.</title>
        <authorList>
            <person name="Wing R.A."/>
        </authorList>
    </citation>
    <scope>NUCLEOTIDE SEQUENCE</scope>
</reference>
<evidence type="ECO:0000256" key="3">
    <source>
        <dbReference type="SAM" id="SignalP"/>
    </source>
</evidence>
<keyword evidence="2" id="KW-0812">Transmembrane</keyword>
<feature type="region of interest" description="Disordered" evidence="1">
    <location>
        <begin position="32"/>
        <end position="54"/>
    </location>
</feature>
<protein>
    <submittedName>
        <fullName evidence="4">Uncharacterized protein</fullName>
    </submittedName>
</protein>
<dbReference type="EnsemblPlants" id="LPERR03G18200.1">
    <property type="protein sequence ID" value="LPERR03G18200.1"/>
    <property type="gene ID" value="LPERR03G18200"/>
</dbReference>
<dbReference type="HOGENOM" id="CLU_2213717_0_0_1"/>
<evidence type="ECO:0000256" key="1">
    <source>
        <dbReference type="SAM" id="MobiDB-lite"/>
    </source>
</evidence>
<reference evidence="4" key="3">
    <citation type="submission" date="2015-04" db="UniProtKB">
        <authorList>
            <consortium name="EnsemblPlants"/>
        </authorList>
    </citation>
    <scope>IDENTIFICATION</scope>
</reference>
<keyword evidence="3" id="KW-0732">Signal</keyword>
<dbReference type="STRING" id="77586.A0A0D9VV79"/>
<evidence type="ECO:0000313" key="5">
    <source>
        <dbReference type="Proteomes" id="UP000032180"/>
    </source>
</evidence>
<evidence type="ECO:0000256" key="2">
    <source>
        <dbReference type="SAM" id="Phobius"/>
    </source>
</evidence>
<feature type="compositionally biased region" description="Polar residues" evidence="1">
    <location>
        <begin position="34"/>
        <end position="54"/>
    </location>
</feature>
<dbReference type="AlphaFoldDB" id="A0A0D9VV79"/>
<sequence length="107" mass="10922">MLACAGYVLTMLADCAICFVVIATDSEGLEEGTLGSTNGNSSDPSTADATRHGSSSHHSVASMLQNASTVGDSVVFIATLCFYSVFEGIAIGVAGKNKIGLIEGKLF</sequence>
<keyword evidence="5" id="KW-1185">Reference proteome</keyword>
<accession>A0A0D9VV79</accession>
<keyword evidence="2" id="KW-1133">Transmembrane helix</keyword>
<feature type="chain" id="PRO_5002347889" evidence="3">
    <location>
        <begin position="19"/>
        <end position="107"/>
    </location>
</feature>
<feature type="transmembrane region" description="Helical" evidence="2">
    <location>
        <begin position="73"/>
        <end position="95"/>
    </location>
</feature>
<keyword evidence="2" id="KW-0472">Membrane</keyword>
<dbReference type="Gramene" id="LPERR03G18200.1">
    <property type="protein sequence ID" value="LPERR03G18200.1"/>
    <property type="gene ID" value="LPERR03G18200"/>
</dbReference>
<proteinExistence type="predicted"/>
<feature type="signal peptide" evidence="3">
    <location>
        <begin position="1"/>
        <end position="18"/>
    </location>
</feature>